<dbReference type="EMBL" id="LAZR01014748">
    <property type="protein sequence ID" value="KKM16114.1"/>
    <property type="molecule type" value="Genomic_DNA"/>
</dbReference>
<sequence>MAKSVPPKSLDSALAHVAAGGTLIIPTYTHCTVIDQRVIDRFAKVGAWLLREDGDGYRIRRGKHSDYVVPGLLKYA</sequence>
<comment type="caution">
    <text evidence="1">The sequence shown here is derived from an EMBL/GenBank/DDBJ whole genome shotgun (WGS) entry which is preliminary data.</text>
</comment>
<organism evidence="1">
    <name type="scientific">marine sediment metagenome</name>
    <dbReference type="NCBI Taxonomy" id="412755"/>
    <lineage>
        <taxon>unclassified sequences</taxon>
        <taxon>metagenomes</taxon>
        <taxon>ecological metagenomes</taxon>
    </lineage>
</organism>
<accession>A0A0F9I8X2</accession>
<evidence type="ECO:0000313" key="1">
    <source>
        <dbReference type="EMBL" id="KKM16114.1"/>
    </source>
</evidence>
<gene>
    <name evidence="1" type="ORF">LCGC14_1689060</name>
</gene>
<protein>
    <submittedName>
        <fullName evidence="1">Uncharacterized protein</fullName>
    </submittedName>
</protein>
<dbReference type="AlphaFoldDB" id="A0A0F9I8X2"/>
<name>A0A0F9I8X2_9ZZZZ</name>
<proteinExistence type="predicted"/>
<reference evidence="1" key="1">
    <citation type="journal article" date="2015" name="Nature">
        <title>Complex archaea that bridge the gap between prokaryotes and eukaryotes.</title>
        <authorList>
            <person name="Spang A."/>
            <person name="Saw J.H."/>
            <person name="Jorgensen S.L."/>
            <person name="Zaremba-Niedzwiedzka K."/>
            <person name="Martijn J."/>
            <person name="Lind A.E."/>
            <person name="van Eijk R."/>
            <person name="Schleper C."/>
            <person name="Guy L."/>
            <person name="Ettema T.J."/>
        </authorList>
    </citation>
    <scope>NUCLEOTIDE SEQUENCE</scope>
</reference>